<protein>
    <submittedName>
        <fullName evidence="1">Uncharacterized protein</fullName>
    </submittedName>
</protein>
<dbReference type="HOGENOM" id="CLU_2085019_0_0_1"/>
<dbReference type="Proteomes" id="UP000027222">
    <property type="component" value="Unassembled WGS sequence"/>
</dbReference>
<organism evidence="1 2">
    <name type="scientific">Galerina marginata (strain CBS 339.88)</name>
    <dbReference type="NCBI Taxonomy" id="685588"/>
    <lineage>
        <taxon>Eukaryota</taxon>
        <taxon>Fungi</taxon>
        <taxon>Dikarya</taxon>
        <taxon>Basidiomycota</taxon>
        <taxon>Agaricomycotina</taxon>
        <taxon>Agaricomycetes</taxon>
        <taxon>Agaricomycetidae</taxon>
        <taxon>Agaricales</taxon>
        <taxon>Agaricineae</taxon>
        <taxon>Strophariaceae</taxon>
        <taxon>Galerina</taxon>
    </lineage>
</organism>
<proteinExistence type="predicted"/>
<dbReference type="AlphaFoldDB" id="A0A067T9C4"/>
<accession>A0A067T9C4</accession>
<evidence type="ECO:0000313" key="1">
    <source>
        <dbReference type="EMBL" id="KDR79815.1"/>
    </source>
</evidence>
<reference evidence="2" key="1">
    <citation type="journal article" date="2014" name="Proc. Natl. Acad. Sci. U.S.A.">
        <title>Extensive sampling of basidiomycete genomes demonstrates inadequacy of the white-rot/brown-rot paradigm for wood decay fungi.</title>
        <authorList>
            <person name="Riley R."/>
            <person name="Salamov A.A."/>
            <person name="Brown D.W."/>
            <person name="Nagy L.G."/>
            <person name="Floudas D."/>
            <person name="Held B.W."/>
            <person name="Levasseur A."/>
            <person name="Lombard V."/>
            <person name="Morin E."/>
            <person name="Otillar R."/>
            <person name="Lindquist E.A."/>
            <person name="Sun H."/>
            <person name="LaButti K.M."/>
            <person name="Schmutz J."/>
            <person name="Jabbour D."/>
            <person name="Luo H."/>
            <person name="Baker S.E."/>
            <person name="Pisabarro A.G."/>
            <person name="Walton J.D."/>
            <person name="Blanchette R.A."/>
            <person name="Henrissat B."/>
            <person name="Martin F."/>
            <person name="Cullen D."/>
            <person name="Hibbett D.S."/>
            <person name="Grigoriev I.V."/>
        </authorList>
    </citation>
    <scope>NUCLEOTIDE SEQUENCE [LARGE SCALE GENOMIC DNA]</scope>
    <source>
        <strain evidence="2">CBS 339.88</strain>
    </source>
</reference>
<sequence>MVLWRSFGSNAFTSTDYRGDGSKVTVRPYKGLARVRLEKSPFLEHANTHIVVLRVLEILEPVECDDPQYRENFSEPVAGELLMRNRSGGKNIPWVYNLDRKGKNIESLFEEDDTIYS</sequence>
<keyword evidence="2" id="KW-1185">Reference proteome</keyword>
<dbReference type="EMBL" id="KL142372">
    <property type="protein sequence ID" value="KDR79815.1"/>
    <property type="molecule type" value="Genomic_DNA"/>
</dbReference>
<name>A0A067T9C4_GALM3</name>
<evidence type="ECO:0000313" key="2">
    <source>
        <dbReference type="Proteomes" id="UP000027222"/>
    </source>
</evidence>
<dbReference type="OrthoDB" id="2750929at2759"/>
<gene>
    <name evidence="1" type="ORF">GALMADRAFT_241904</name>
</gene>